<dbReference type="PANTHER" id="PTHR18895">
    <property type="entry name" value="HEMK METHYLTRANSFERASE"/>
    <property type="match status" value="1"/>
</dbReference>
<dbReference type="CDD" id="cd02440">
    <property type="entry name" value="AdoMet_MTases"/>
    <property type="match status" value="1"/>
</dbReference>
<keyword evidence="1 4" id="KW-0489">Methyltransferase</keyword>
<dbReference type="RefSeq" id="WP_011479647.1">
    <property type="nucleotide sequence ID" value="NC_007947.1"/>
</dbReference>
<name>Q1H1E4_METFK</name>
<reference evidence="4 5" key="1">
    <citation type="submission" date="2006-03" db="EMBL/GenBank/DDBJ databases">
        <title>Complete sequence of Methylobacillus flagellatus KT.</title>
        <authorList>
            <consortium name="US DOE Joint Genome Institute"/>
            <person name="Copeland A."/>
            <person name="Lucas S."/>
            <person name="Lapidus A."/>
            <person name="Barry K."/>
            <person name="Detter J.C."/>
            <person name="Glavina del Rio T."/>
            <person name="Hammon N."/>
            <person name="Israni S."/>
            <person name="Dalin E."/>
            <person name="Tice H."/>
            <person name="Pitluck S."/>
            <person name="Brettin T."/>
            <person name="Bruce D."/>
            <person name="Han C."/>
            <person name="Tapia R."/>
            <person name="Saunders E."/>
            <person name="Gilna P."/>
            <person name="Schmutz J."/>
            <person name="Larimer F."/>
            <person name="Land M."/>
            <person name="Kyrpides N."/>
            <person name="Anderson I."/>
            <person name="Richardson P."/>
        </authorList>
    </citation>
    <scope>NUCLEOTIDE SEQUENCE [LARGE SCALE GENOMIC DNA]</scope>
    <source>
        <strain evidence="5">KT / ATCC 51484 / DSM 6875</strain>
    </source>
</reference>
<dbReference type="KEGG" id="mfa:Mfla_1425"/>
<dbReference type="InterPro" id="IPR050320">
    <property type="entry name" value="N5-glutamine_MTase"/>
</dbReference>
<dbReference type="InterPro" id="IPR007848">
    <property type="entry name" value="Small_mtfrase_dom"/>
</dbReference>
<dbReference type="GO" id="GO:0036009">
    <property type="term" value="F:protein-glutamine N-methyltransferase activity"/>
    <property type="evidence" value="ECO:0007669"/>
    <property type="project" value="TreeGrafter"/>
</dbReference>
<dbReference type="GO" id="GO:0003676">
    <property type="term" value="F:nucleic acid binding"/>
    <property type="evidence" value="ECO:0007669"/>
    <property type="project" value="InterPro"/>
</dbReference>
<dbReference type="PROSITE" id="PS00092">
    <property type="entry name" value="N6_MTASE"/>
    <property type="match status" value="1"/>
</dbReference>
<proteinExistence type="predicted"/>
<evidence type="ECO:0000256" key="1">
    <source>
        <dbReference type="ARBA" id="ARBA00022603"/>
    </source>
</evidence>
<dbReference type="SUPFAM" id="SSF53335">
    <property type="entry name" value="S-adenosyl-L-methionine-dependent methyltransferases"/>
    <property type="match status" value="1"/>
</dbReference>
<keyword evidence="2" id="KW-0949">S-adenosyl-L-methionine</keyword>
<dbReference type="STRING" id="265072.Mfla_1425"/>
<keyword evidence="4" id="KW-0808">Transferase</keyword>
<dbReference type="EMBL" id="CP000284">
    <property type="protein sequence ID" value="ABE49693.1"/>
    <property type="molecule type" value="Genomic_DNA"/>
</dbReference>
<dbReference type="InterPro" id="IPR002052">
    <property type="entry name" value="DNA_methylase_N6_adenine_CS"/>
</dbReference>
<evidence type="ECO:0000259" key="3">
    <source>
        <dbReference type="Pfam" id="PF05175"/>
    </source>
</evidence>
<dbReference type="eggNOG" id="COG2890">
    <property type="taxonomic scope" value="Bacteria"/>
</dbReference>
<dbReference type="Proteomes" id="UP000002440">
    <property type="component" value="Chromosome"/>
</dbReference>
<organism evidence="4 5">
    <name type="scientific">Methylobacillus flagellatus (strain ATCC 51484 / DSM 6875 / VKM B-1610 / KT)</name>
    <dbReference type="NCBI Taxonomy" id="265072"/>
    <lineage>
        <taxon>Bacteria</taxon>
        <taxon>Pseudomonadati</taxon>
        <taxon>Pseudomonadota</taxon>
        <taxon>Betaproteobacteria</taxon>
        <taxon>Nitrosomonadales</taxon>
        <taxon>Methylophilaceae</taxon>
        <taxon>Methylobacillus</taxon>
    </lineage>
</organism>
<accession>Q1H1E4</accession>
<protein>
    <submittedName>
        <fullName evidence="4">Methyltransferase small</fullName>
    </submittedName>
</protein>
<dbReference type="InterPro" id="IPR029063">
    <property type="entry name" value="SAM-dependent_MTases_sf"/>
</dbReference>
<sequence length="321" mass="34709">MTIAFEPMPGAAEEAASLVALLECLRQQSYAFTTISPASHALVNSRPGNQTARDIRGVFGWSRPFAPDVVGEALFALMGRAGALEQDGHLWRSRFRVSSLAGQLFLHSAFPTTQGDAIFFGPDTYRFARAIERHLTRARVRVYRAVDIGSGSGAGAIMLAQRLPQAEVYGVDINDQALALAAINGIAAGLFNLHWLHSDLLQALDGEFDLIISNPPFLVDAAGRAYRHGGGPLGAELSLNIVDTALARLAPGGSLLLYTGVAVMDGQDLFLREVQARLQDRGWHYEYEEMDPDIFGEELGNPVYAHADRIAAVVLTVQRPG</sequence>
<keyword evidence="5" id="KW-1185">Reference proteome</keyword>
<evidence type="ECO:0000256" key="2">
    <source>
        <dbReference type="ARBA" id="ARBA00022691"/>
    </source>
</evidence>
<dbReference type="AlphaFoldDB" id="Q1H1E4"/>
<evidence type="ECO:0000313" key="4">
    <source>
        <dbReference type="EMBL" id="ABE49693.1"/>
    </source>
</evidence>
<dbReference type="Pfam" id="PF05175">
    <property type="entry name" value="MTS"/>
    <property type="match status" value="1"/>
</dbReference>
<dbReference type="PANTHER" id="PTHR18895:SF74">
    <property type="entry name" value="MTRF1L RELEASE FACTOR GLUTAMINE METHYLTRANSFERASE"/>
    <property type="match status" value="1"/>
</dbReference>
<dbReference type="Gene3D" id="3.40.50.150">
    <property type="entry name" value="Vaccinia Virus protein VP39"/>
    <property type="match status" value="1"/>
</dbReference>
<feature type="domain" description="Methyltransferase small" evidence="3">
    <location>
        <begin position="143"/>
        <end position="257"/>
    </location>
</feature>
<gene>
    <name evidence="4" type="ordered locus">Mfla_1425</name>
</gene>
<evidence type="ECO:0000313" key="5">
    <source>
        <dbReference type="Proteomes" id="UP000002440"/>
    </source>
</evidence>
<dbReference type="GO" id="GO:0032259">
    <property type="term" value="P:methylation"/>
    <property type="evidence" value="ECO:0007669"/>
    <property type="project" value="UniProtKB-KW"/>
</dbReference>
<dbReference type="HOGENOM" id="CLU_076082_0_0_4"/>